<evidence type="ECO:0000256" key="1">
    <source>
        <dbReference type="ARBA" id="ARBA00022741"/>
    </source>
</evidence>
<accession>A0A5C1QDA9</accession>
<keyword evidence="2 3" id="KW-0067">ATP-binding</keyword>
<dbReference type="GO" id="GO:0005524">
    <property type="term" value="F:ATP binding"/>
    <property type="evidence" value="ECO:0007669"/>
    <property type="project" value="UniProtKB-UniRule"/>
</dbReference>
<evidence type="ECO:0000313" key="5">
    <source>
        <dbReference type="EMBL" id="QEN04704.1"/>
    </source>
</evidence>
<proteinExistence type="inferred from homology"/>
<organism evidence="5 6">
    <name type="scientific">Thiospirochaeta perfilievii</name>
    <dbReference type="NCBI Taxonomy" id="252967"/>
    <lineage>
        <taxon>Bacteria</taxon>
        <taxon>Pseudomonadati</taxon>
        <taxon>Spirochaetota</taxon>
        <taxon>Spirochaetia</taxon>
        <taxon>Spirochaetales</taxon>
        <taxon>Spirochaetaceae</taxon>
        <taxon>Thiospirochaeta</taxon>
    </lineage>
</organism>
<dbReference type="InterPro" id="IPR027785">
    <property type="entry name" value="UvrD-like_helicase_C"/>
</dbReference>
<dbReference type="Gene3D" id="2.30.30.940">
    <property type="match status" value="1"/>
</dbReference>
<comment type="miscellaneous">
    <text evidence="3">In the RecBCD complex, RecB has a slow 3'-5' helicase, an exonuclease activity and loads RecA onto ssDNA, RecD has a fast 5'-3' helicase activity, while RecC stimulates the ATPase and processivity of the RecB helicase and contributes to recognition of the Chi site.</text>
</comment>
<dbReference type="EC" id="5.6.2.3" evidence="3"/>
<keyword evidence="3" id="KW-0540">Nuclease</keyword>
<keyword evidence="6" id="KW-1185">Reference proteome</keyword>
<keyword evidence="3" id="KW-0227">DNA damage</keyword>
<feature type="binding site" evidence="3">
    <location>
        <begin position="207"/>
        <end position="214"/>
    </location>
    <ligand>
        <name>ATP</name>
        <dbReference type="ChEBI" id="CHEBI:30616"/>
    </ligand>
</feature>
<evidence type="ECO:0000256" key="2">
    <source>
        <dbReference type="ARBA" id="ARBA00022840"/>
    </source>
</evidence>
<dbReference type="Pfam" id="PF13538">
    <property type="entry name" value="UvrD_C_2"/>
    <property type="match status" value="1"/>
</dbReference>
<sequence>MKKEHGLALKEFLRNRDSSGASSDMFKLLRESKTWDTFLLEASNYGFKWSQIYFVKEILELYDCINNNNLKWFLLHLQYQYEVGNLRSSLKTLEEDVKEWLVLDKSPFKLNEFLTEIPNIILSEKKLFGSENQPFLIVGDYIYINRIKKYEERFLELLDIRLKTDSKVGYDFSGVRQYLENNLDYIDESRLDIVKKVLKNSFQIISGGPGTGKTTTIVTIIKALKYIGLENISLAAPTGRAAKRMIESIKDDVDIEAYTLHKLLGIIPNKSRPRYNSTRLLPADVVIVDEASMVDIHMMYRLFDALSPSCKLILVGDKDQLPSVEAGALLGDFLFNYKSSSHRMKDSISVLEKTYRSSKGIMSVAKVVIDGDFESVLELIKNRSDDVTLKPLPDIDSVILEIYYRYKSLGDNSTFNCSVTDYKDVEAVIEDYFLLYSNFTVLTPSKKGLFGTYSINSRLKRLFNPYFAQFYHGEPIMITKNDYINGLFNGDRGVVFAFNNGLYAFFKENSGYKVVSISKIVDYETSYAGTVHKSQGSEFTNVCIIVPEGSEKMLTREILYTALTRAKEKVTLFAMDSEIITAVKKKIKRESGIRDFLNK</sequence>
<dbReference type="AlphaFoldDB" id="A0A5C1QDA9"/>
<dbReference type="InterPro" id="IPR006344">
    <property type="entry name" value="RecD"/>
</dbReference>
<evidence type="ECO:0000259" key="4">
    <source>
        <dbReference type="Pfam" id="PF13538"/>
    </source>
</evidence>
<dbReference type="GO" id="GO:0017116">
    <property type="term" value="F:single-stranded DNA helicase activity"/>
    <property type="evidence" value="ECO:0007669"/>
    <property type="project" value="TreeGrafter"/>
</dbReference>
<dbReference type="GO" id="GO:0009338">
    <property type="term" value="C:exodeoxyribonuclease V complex"/>
    <property type="evidence" value="ECO:0007669"/>
    <property type="project" value="InterPro"/>
</dbReference>
<comment type="catalytic activity">
    <reaction evidence="3">
        <text>ATP + H2O = ADP + phosphate + H(+)</text>
        <dbReference type="Rhea" id="RHEA:13065"/>
        <dbReference type="ChEBI" id="CHEBI:15377"/>
        <dbReference type="ChEBI" id="CHEBI:15378"/>
        <dbReference type="ChEBI" id="CHEBI:30616"/>
        <dbReference type="ChEBI" id="CHEBI:43474"/>
        <dbReference type="ChEBI" id="CHEBI:456216"/>
        <dbReference type="EC" id="5.6.2.3"/>
    </reaction>
</comment>
<keyword evidence="3" id="KW-0269">Exonuclease</keyword>
<dbReference type="PANTHER" id="PTHR43788:SF6">
    <property type="entry name" value="DNA HELICASE B"/>
    <property type="match status" value="1"/>
</dbReference>
<dbReference type="HAMAP" id="MF_01487">
    <property type="entry name" value="RecD"/>
    <property type="match status" value="1"/>
</dbReference>
<dbReference type="GO" id="GO:0043139">
    <property type="term" value="F:5'-3' DNA helicase activity"/>
    <property type="evidence" value="ECO:0007669"/>
    <property type="project" value="UniProtKB-UniRule"/>
</dbReference>
<comment type="subunit">
    <text evidence="3">Heterotrimer of RecB, RecC and RecD. All subunits contribute to DNA-binding.</text>
</comment>
<dbReference type="Gene3D" id="3.40.50.300">
    <property type="entry name" value="P-loop containing nucleotide triphosphate hydrolases"/>
    <property type="match status" value="2"/>
</dbReference>
<dbReference type="GO" id="GO:0008854">
    <property type="term" value="F:exodeoxyribonuclease V activity"/>
    <property type="evidence" value="ECO:0007669"/>
    <property type="project" value="InterPro"/>
</dbReference>
<keyword evidence="3 5" id="KW-0378">Hydrolase</keyword>
<keyword evidence="1 3" id="KW-0547">Nucleotide-binding</keyword>
<protein>
    <recommendedName>
        <fullName evidence="3">RecBCD enzyme subunit RecD</fullName>
        <ecNumber evidence="3">5.6.2.3</ecNumber>
    </recommendedName>
    <alternativeName>
        <fullName evidence="3">DNA 5'-3' helicase subunit RecD</fullName>
    </alternativeName>
    <alternativeName>
        <fullName evidence="3">Exonuclease V subunit RecD</fullName>
        <shortName evidence="3">ExoV subunit RecD</shortName>
    </alternativeName>
    <alternativeName>
        <fullName evidence="3">Helicase/nuclease RecBCD subunit RecD</fullName>
    </alternativeName>
</protein>
<keyword evidence="3" id="KW-0347">Helicase</keyword>
<dbReference type="EMBL" id="CP035807">
    <property type="protein sequence ID" value="QEN04704.1"/>
    <property type="molecule type" value="Genomic_DNA"/>
</dbReference>
<dbReference type="OrthoDB" id="9803432at2"/>
<gene>
    <name evidence="3 5" type="primary">recD</name>
    <name evidence="5" type="ORF">EW093_08285</name>
</gene>
<dbReference type="PANTHER" id="PTHR43788">
    <property type="entry name" value="DNA2/NAM7 HELICASE FAMILY MEMBER"/>
    <property type="match status" value="1"/>
</dbReference>
<dbReference type="Proteomes" id="UP000323824">
    <property type="component" value="Chromosome"/>
</dbReference>
<dbReference type="InterPro" id="IPR050534">
    <property type="entry name" value="Coronavir_polyprotein_1ab"/>
</dbReference>
<dbReference type="KEGG" id="sper:EW093_08285"/>
<name>A0A5C1QDA9_9SPIO</name>
<feature type="domain" description="UvrD-like helicase C-terminal" evidence="4">
    <location>
        <begin position="526"/>
        <end position="572"/>
    </location>
</feature>
<reference evidence="5 6" key="1">
    <citation type="submission" date="2019-02" db="EMBL/GenBank/DDBJ databases">
        <authorList>
            <person name="Fomenkov A."/>
            <person name="Dubinina G."/>
            <person name="Grabovich M."/>
            <person name="Vincze T."/>
            <person name="Roberts R.J."/>
        </authorList>
    </citation>
    <scope>NUCLEOTIDE SEQUENCE [LARGE SCALE GENOMIC DNA]</scope>
    <source>
        <strain evidence="5 6">P</strain>
    </source>
</reference>
<dbReference type="CDD" id="cd17933">
    <property type="entry name" value="DEXSc_RecD-like"/>
    <property type="match status" value="1"/>
</dbReference>
<evidence type="ECO:0000256" key="3">
    <source>
        <dbReference type="HAMAP-Rule" id="MF_01487"/>
    </source>
</evidence>
<dbReference type="NCBIfam" id="TIGR01447">
    <property type="entry name" value="recD"/>
    <property type="match status" value="1"/>
</dbReference>
<dbReference type="InterPro" id="IPR027417">
    <property type="entry name" value="P-loop_NTPase"/>
</dbReference>
<keyword evidence="3" id="KW-0413">Isomerase</keyword>
<reference evidence="5 6" key="2">
    <citation type="submission" date="2019-09" db="EMBL/GenBank/DDBJ databases">
        <title>Complete Genome Sequence and Methylome Analysis of free living Spirochaetas.</title>
        <authorList>
            <person name="Leshcheva N."/>
            <person name="Mikheeva N."/>
        </authorList>
    </citation>
    <scope>NUCLEOTIDE SEQUENCE [LARGE SCALE GENOMIC DNA]</scope>
    <source>
        <strain evidence="5 6">P</strain>
    </source>
</reference>
<comment type="function">
    <text evidence="3">A helicase/nuclease that prepares dsDNA breaks (DSB) for recombinational DNA repair. Binds to DSBs and unwinds DNA via a highly rapid and processive ATP-dependent bidirectional helicase activity. Unwinds dsDNA until it encounters a Chi (crossover hotspot instigator) sequence from the 3' direction. Cuts ssDNA a few nucleotides 3' to the Chi site. The properties and activities of the enzyme are changed at Chi. The Chi-altered holoenzyme produces a long 3'-ssDNA overhang and facilitates RecA-binding to the ssDNA for homologous DNA recombination and repair. Holoenzyme degrades any linearized DNA that is unable to undergo homologous recombination. In the holoenzyme this subunit has ssDNA-dependent ATPase and 5'-3' helicase activity. When added to pre-assembled RecBC greatly stimulates nuclease activity and augments holoenzyme processivity. Negatively regulates the RecA-loading ability of RecBCD.</text>
</comment>
<dbReference type="GO" id="GO:0016887">
    <property type="term" value="F:ATP hydrolysis activity"/>
    <property type="evidence" value="ECO:0007669"/>
    <property type="project" value="RHEA"/>
</dbReference>
<dbReference type="GO" id="GO:0003677">
    <property type="term" value="F:DNA binding"/>
    <property type="evidence" value="ECO:0007669"/>
    <property type="project" value="UniProtKB-UniRule"/>
</dbReference>
<comment type="similarity">
    <text evidence="3">Belongs to the RecD family.</text>
</comment>
<dbReference type="SUPFAM" id="SSF52540">
    <property type="entry name" value="P-loop containing nucleoside triphosphate hydrolases"/>
    <property type="match status" value="1"/>
</dbReference>
<evidence type="ECO:0000313" key="6">
    <source>
        <dbReference type="Proteomes" id="UP000323824"/>
    </source>
</evidence>
<keyword evidence="3" id="KW-0234">DNA repair</keyword>
<dbReference type="GO" id="GO:0000724">
    <property type="term" value="P:double-strand break repair via homologous recombination"/>
    <property type="evidence" value="ECO:0007669"/>
    <property type="project" value="UniProtKB-UniRule"/>
</dbReference>
<dbReference type="Pfam" id="PF13245">
    <property type="entry name" value="AAA_19"/>
    <property type="match status" value="1"/>
</dbReference>
<keyword evidence="3" id="KW-0238">DNA-binding</keyword>
<dbReference type="RefSeq" id="WP_149567947.1">
    <property type="nucleotide sequence ID" value="NZ_CP035807.1"/>
</dbReference>
<dbReference type="CDD" id="cd18809">
    <property type="entry name" value="SF1_C_RecD"/>
    <property type="match status" value="1"/>
</dbReference>